<keyword evidence="1" id="KW-0548">Nucleotidyltransferase</keyword>
<keyword evidence="1" id="KW-0328">Glycosyltransferase</keyword>
<protein>
    <recommendedName>
        <fullName evidence="1">NAD(+)--arginine ADP-ribosyltransferase</fullName>
        <ecNumber evidence="1">2.4.2.31</ecNumber>
    </recommendedName>
</protein>
<comment type="subcellular location">
    <subcellularLocation>
        <location evidence="1">Virion</location>
    </subcellularLocation>
    <text evidence="1">About 25-50 copies per virion. This protein is injected into the bacterial cell along with the viral DNA.</text>
</comment>
<dbReference type="Gene3D" id="3.90.176.10">
    <property type="entry name" value="Toxin ADP-ribosyltransferase, Chain A, domain 1"/>
    <property type="match status" value="1"/>
</dbReference>
<comment type="caution">
    <text evidence="1">Lacks conserved residue(s) required for the propagation of feature annotation.</text>
</comment>
<dbReference type="GO" id="GO:0005576">
    <property type="term" value="C:extracellular region"/>
    <property type="evidence" value="ECO:0007669"/>
    <property type="project" value="InterPro"/>
</dbReference>
<comment type="similarity">
    <text evidence="1">Belongs to the Tevenvirinae NAD(+)--arginine ADP-ribosyltransferase family.</text>
</comment>
<dbReference type="GO" id="GO:0106274">
    <property type="term" value="F:NAD+-protein-arginine ADP-ribosyltransferase activity"/>
    <property type="evidence" value="ECO:0007669"/>
    <property type="project" value="UniProtKB-UniRule"/>
</dbReference>
<dbReference type="InterPro" id="IPR016225">
    <property type="entry name" value="Phage_T4_Alt-like"/>
</dbReference>
<comment type="catalytic activity">
    <reaction evidence="1">
        <text>L-arginyl-[protein] + NAD(+) = N(omega)-(ADP-D-ribosyl)-L-arginyl-[protein] + nicotinamide + H(+)</text>
        <dbReference type="Rhea" id="RHEA:19149"/>
        <dbReference type="Rhea" id="RHEA-COMP:10532"/>
        <dbReference type="Rhea" id="RHEA-COMP:15087"/>
        <dbReference type="ChEBI" id="CHEBI:15378"/>
        <dbReference type="ChEBI" id="CHEBI:17154"/>
        <dbReference type="ChEBI" id="CHEBI:29965"/>
        <dbReference type="ChEBI" id="CHEBI:57540"/>
        <dbReference type="ChEBI" id="CHEBI:142554"/>
        <dbReference type="EC" id="2.4.2.31"/>
    </reaction>
</comment>
<dbReference type="Proteomes" id="UP000222894">
    <property type="component" value="Genome"/>
</dbReference>
<dbReference type="SUPFAM" id="SSF56399">
    <property type="entry name" value="ADP-ribosylation"/>
    <property type="match status" value="1"/>
</dbReference>
<dbReference type="PIRSF" id="PIRSF000491">
    <property type="entry name" value="Alt_phage"/>
    <property type="match status" value="1"/>
</dbReference>
<sequence length="642" mass="71740">MLLTEVFDAAGKYDVVNLTPKAKVPHMLMIKAPGAENLVIRFCNYAAKGDAVKQVKTGDKFMQIQVMQLSPKGNLQVLKTGLGNDPIGAMNVICDEILNVMVKYRLDGALLRFPTKSLHGQSKTIGRIASRLLKTRGGGRFIVLPELLEHAGKYTYIMMYRKSVGITGVAGLEIDPELYTITNTKVGDIVTDTKTGQTVTKTEAIAKSIEKKEDKRPMNSATHFKISRAEIIKTFNAANNIDKFDATSYFEPVENIINSEGRNIESYNVAAQTFMAPDRDFIQAFGDKIELEQTEIDAIIIASDNKSINGIEALNAFTQIISDVYIEDEYDKTLERLDHISDDHPGKEKMVMDMARRRADPRIKQALHNYQLLIESKFNRQYKDRVEYSLSEAPVASRKAVEMYCAEGYININGTLTGNMRHLDPDTKRDIEAIDTAFKKAGLRIPKGMTLYRGQRSDSWVSKAAMENKAFYFSNFVSTSAKPIMYSGQLGSSSDISLNREEVDPTNIEVADKMDEAIYFGFVITETKVPAIFPGYWSEHNDECEFILPRGTVFKFNKTYKAGGTGGRTNVIVECEAVGLNMLEESEVIYDGDHLLETGEVKPMGFSNFVKSRNEPKLTKAESFSVLANAMSFDGVSPKFFE</sequence>
<dbReference type="GO" id="GO:0016779">
    <property type="term" value="F:nucleotidyltransferase activity"/>
    <property type="evidence" value="ECO:0007669"/>
    <property type="project" value="UniProtKB-KW"/>
</dbReference>
<feature type="site" description="Cleavage" evidence="1">
    <location>
        <begin position="5"/>
        <end position="6"/>
    </location>
</feature>
<proteinExistence type="inferred from homology"/>
<feature type="active site" evidence="1">
    <location>
        <position position="545"/>
    </location>
</feature>
<accession>A0A219Y9K1</accession>
<dbReference type="InterPro" id="IPR003540">
    <property type="entry name" value="ADP-ribosyltransferase"/>
</dbReference>
<evidence type="ECO:0000313" key="3">
    <source>
        <dbReference type="EMBL" id="APU00658.1"/>
    </source>
</evidence>
<dbReference type="HAMAP" id="MF_04139">
    <property type="entry name" value="ALT_T4"/>
    <property type="match status" value="1"/>
</dbReference>
<dbReference type="EMBL" id="KY290948">
    <property type="protein sequence ID" value="APU00658.1"/>
    <property type="molecule type" value="Genomic_DNA"/>
</dbReference>
<feature type="chain" id="PRO_5042300578" description="NAD(+)--arginine ADP-ribosyltransferase" evidence="1">
    <location>
        <begin position="1"/>
        <end position="642"/>
    </location>
</feature>
<keyword evidence="1 3" id="KW-0808">Transferase</keyword>
<dbReference type="GO" id="GO:0046782">
    <property type="term" value="P:regulation of viral transcription"/>
    <property type="evidence" value="ECO:0007669"/>
    <property type="project" value="UniProtKB-UniRule"/>
</dbReference>
<feature type="domain" description="ADP ribosyltransferase" evidence="2">
    <location>
        <begin position="377"/>
        <end position="574"/>
    </location>
</feature>
<evidence type="ECO:0000313" key="4">
    <source>
        <dbReference type="Proteomes" id="UP000222894"/>
    </source>
</evidence>
<keyword evidence="1" id="KW-0946">Virion</keyword>
<dbReference type="EC" id="2.4.2.31" evidence="1"/>
<comment type="function">
    <text evidence="1">ADP-ribosyltransferase that efficiently ADP-ribosylates one of the two alpha subunits of host RNA polymerase RPOA on an arginine located in the C-terminal region. ADP-ribosylation of RPOA alpha subunit enhances the transcription of viral early genes. Also ribosylates RPOA subunits beta, beta' and sigma 70 and performs an autoribosylation reaction.</text>
</comment>
<evidence type="ECO:0000259" key="2">
    <source>
        <dbReference type="Pfam" id="PF03496"/>
    </source>
</evidence>
<dbReference type="PROSITE" id="PS51996">
    <property type="entry name" value="TR_MART"/>
    <property type="match status" value="1"/>
</dbReference>
<dbReference type="GO" id="GO:0044423">
    <property type="term" value="C:virion component"/>
    <property type="evidence" value="ECO:0007669"/>
    <property type="project" value="UniProtKB-UniRule"/>
</dbReference>
<organism evidence="3 4">
    <name type="scientific">Aeromonas phage 44RR2.8t.2</name>
    <dbReference type="NCBI Taxonomy" id="1932900"/>
    <lineage>
        <taxon>Viruses</taxon>
        <taxon>Duplodnaviria</taxon>
        <taxon>Heunggongvirae</taxon>
        <taxon>Uroviricota</taxon>
        <taxon>Caudoviricetes</taxon>
        <taxon>Pantevenvirales</taxon>
        <taxon>Straboviridae</taxon>
        <taxon>Biquartavirus</taxon>
        <taxon>Biquartavirus 44RR2</taxon>
    </lineage>
</organism>
<reference evidence="3 4" key="1">
    <citation type="journal article" date="2017" name="Sci. Rep.">
        <title>Characterization and diversity of phages infecting Aeromonas salmonicida subsp. salmonicida.</title>
        <authorList>
            <person name="Vincent A.T."/>
            <person name="Paquet V.E."/>
            <person name="Bernatchez A."/>
            <person name="Tremblay D.M."/>
            <person name="Moineau S."/>
            <person name="Charette S.J."/>
        </authorList>
    </citation>
    <scope>NUCLEOTIDE SEQUENCE [LARGE SCALE GENOMIC DNA]</scope>
</reference>
<name>A0A219Y9K1_9CAUD</name>
<keyword evidence="1" id="KW-0520">NAD</keyword>
<evidence type="ECO:0000256" key="1">
    <source>
        <dbReference type="HAMAP-Rule" id="MF_04139"/>
    </source>
</evidence>
<dbReference type="Pfam" id="PF03496">
    <property type="entry name" value="ADPrib_exo_Tox"/>
    <property type="match status" value="1"/>
</dbReference>